<accession>A0A943BQK8</accession>
<dbReference type="Proteomes" id="UP000738879">
    <property type="component" value="Unassembled WGS sequence"/>
</dbReference>
<evidence type="ECO:0000313" key="2">
    <source>
        <dbReference type="Proteomes" id="UP000738879"/>
    </source>
</evidence>
<evidence type="ECO:0000313" key="1">
    <source>
        <dbReference type="EMBL" id="MBS5146991.1"/>
    </source>
</evidence>
<organism evidence="1 2">
    <name type="scientific">Collinsella intestinalis</name>
    <dbReference type="NCBI Taxonomy" id="147207"/>
    <lineage>
        <taxon>Bacteria</taxon>
        <taxon>Bacillati</taxon>
        <taxon>Actinomycetota</taxon>
        <taxon>Coriobacteriia</taxon>
        <taxon>Coriobacteriales</taxon>
        <taxon>Coriobacteriaceae</taxon>
        <taxon>Collinsella</taxon>
    </lineage>
</organism>
<name>A0A943BQK8_9ACTN</name>
<reference evidence="1" key="1">
    <citation type="submission" date="2021-02" db="EMBL/GenBank/DDBJ databases">
        <title>Infant gut strain persistence is associated with maternal origin, phylogeny, and functional potential including surface adhesion and iron acquisition.</title>
        <authorList>
            <person name="Lou Y.C."/>
        </authorList>
    </citation>
    <scope>NUCLEOTIDE SEQUENCE</scope>
    <source>
        <strain evidence="1">L3_128_245G1_dasL3_128_245G1_concoct_49</strain>
    </source>
</reference>
<dbReference type="EMBL" id="JAGZJA010000005">
    <property type="protein sequence ID" value="MBS5146991.1"/>
    <property type="molecule type" value="Genomic_DNA"/>
</dbReference>
<dbReference type="AlphaFoldDB" id="A0A943BQK8"/>
<gene>
    <name evidence="1" type="ORF">KHY67_04740</name>
</gene>
<proteinExistence type="predicted"/>
<protein>
    <submittedName>
        <fullName evidence="1">Uncharacterized protein</fullName>
    </submittedName>
</protein>
<sequence length="438" mass="45072">MFKADAEKYLSVKEGVESAQDAAKLARSAGRGGDAAVTAATGGAWAVGLLLERGSLGDALDGFIDLCGEYGDLAKDVAESIANDLVPARDSVLTELGAAAGTAGKVSFDQSADLPSRFLEFDTAVGDFKSAVGLSSLSTFGLPGAEAVTGPLAELSSALGAQENIITSTSLLFGRYRTAVGDFETSYSYYFATLLQAALDERTIKELSDNIQGVAGGIAMSGDEGVTGIKYAMANGGGFSKFLESFKVKDFLGRLADDVTSTYKADNWEKAWGRLWEIETDKLDDVKDVLKTGGKKISSASDGLMWVKRLDGAATTLGYVGDVLDVAEIGGDVLEKAFNGDALGALGEAGYGVVKILGGKGITALAGFAVGGPAGVVVGIGAGVLWDWGCEIVHDGKLQEHVDAFIGGAKDFAEGVGDFATGLFNGASDFFGGLVPSY</sequence>
<comment type="caution">
    <text evidence="1">The sequence shown here is derived from an EMBL/GenBank/DDBJ whole genome shotgun (WGS) entry which is preliminary data.</text>
</comment>